<dbReference type="InterPro" id="IPR039424">
    <property type="entry name" value="SBP_5"/>
</dbReference>
<evidence type="ECO:0000256" key="1">
    <source>
        <dbReference type="ARBA" id="ARBA00005695"/>
    </source>
</evidence>
<gene>
    <name evidence="6" type="ORF">IAD36_08365</name>
</gene>
<evidence type="ECO:0000256" key="3">
    <source>
        <dbReference type="ARBA" id="ARBA00022729"/>
    </source>
</evidence>
<dbReference type="AlphaFoldDB" id="A0A9D1DMG6"/>
<dbReference type="PANTHER" id="PTHR30290">
    <property type="entry name" value="PERIPLASMIC BINDING COMPONENT OF ABC TRANSPORTER"/>
    <property type="match status" value="1"/>
</dbReference>
<dbReference type="EMBL" id="DVHH01000198">
    <property type="protein sequence ID" value="HIR55589.1"/>
    <property type="molecule type" value="Genomic_DNA"/>
</dbReference>
<dbReference type="PANTHER" id="PTHR30290:SF9">
    <property type="entry name" value="OLIGOPEPTIDE-BINDING PROTEIN APPA"/>
    <property type="match status" value="1"/>
</dbReference>
<reference evidence="6" key="2">
    <citation type="journal article" date="2021" name="PeerJ">
        <title>Extensive microbial diversity within the chicken gut microbiome revealed by metagenomics and culture.</title>
        <authorList>
            <person name="Gilroy R."/>
            <person name="Ravi A."/>
            <person name="Getino M."/>
            <person name="Pursley I."/>
            <person name="Horton D.L."/>
            <person name="Alikhan N.F."/>
            <person name="Baker D."/>
            <person name="Gharbi K."/>
            <person name="Hall N."/>
            <person name="Watson M."/>
            <person name="Adriaenssens E.M."/>
            <person name="Foster-Nyarko E."/>
            <person name="Jarju S."/>
            <person name="Secka A."/>
            <person name="Antonio M."/>
            <person name="Oren A."/>
            <person name="Chaudhuri R.R."/>
            <person name="La Ragione R."/>
            <person name="Hildebrand F."/>
            <person name="Pallen M.J."/>
        </authorList>
    </citation>
    <scope>NUCLEOTIDE SEQUENCE</scope>
    <source>
        <strain evidence="6">ChiGjej3B3-7149</strain>
    </source>
</reference>
<accession>A0A9D1DMG6</accession>
<dbReference type="Gene3D" id="3.40.190.10">
    <property type="entry name" value="Periplasmic binding protein-like II"/>
    <property type="match status" value="1"/>
</dbReference>
<feature type="signal peptide" evidence="4">
    <location>
        <begin position="1"/>
        <end position="24"/>
    </location>
</feature>
<protein>
    <submittedName>
        <fullName evidence="6">ABC transporter substrate-binding protein</fullName>
    </submittedName>
</protein>
<dbReference type="Proteomes" id="UP000824238">
    <property type="component" value="Unassembled WGS sequence"/>
</dbReference>
<organism evidence="6 7">
    <name type="scientific">Candidatus Scatomorpha intestinigallinarum</name>
    <dbReference type="NCBI Taxonomy" id="2840923"/>
    <lineage>
        <taxon>Bacteria</taxon>
        <taxon>Bacillati</taxon>
        <taxon>Bacillota</taxon>
        <taxon>Clostridia</taxon>
        <taxon>Eubacteriales</taxon>
        <taxon>Candidatus Scatomorpha</taxon>
    </lineage>
</organism>
<evidence type="ECO:0000259" key="5">
    <source>
        <dbReference type="Pfam" id="PF00496"/>
    </source>
</evidence>
<dbReference type="InterPro" id="IPR030678">
    <property type="entry name" value="Peptide/Ni-bd"/>
</dbReference>
<evidence type="ECO:0000256" key="4">
    <source>
        <dbReference type="SAM" id="SignalP"/>
    </source>
</evidence>
<evidence type="ECO:0000313" key="7">
    <source>
        <dbReference type="Proteomes" id="UP000824238"/>
    </source>
</evidence>
<proteinExistence type="inferred from homology"/>
<dbReference type="GO" id="GO:0015833">
    <property type="term" value="P:peptide transport"/>
    <property type="evidence" value="ECO:0007669"/>
    <property type="project" value="TreeGrafter"/>
</dbReference>
<sequence>MKKRLYAMISAVLALSLLAGCGSARVDSEPDPVEGVLPGEELGVSDAADEIFSLNYNSSASLDPYATNDTNNLLISQLVFDNIFELDDEYNLSSRVITSYSTENGSYWTFTVDTSIKMHDGSNLTASDVSYSIQRAKNTSRYSGRFTYTYGVSATSDDTFVVNLGKADRLFPYLLNIPIVKNGSAGSDRPIGSGPYMYVEGEDYVEAFSGYASYQTLPVDKIYFKEYSGAVDIITAFEDSYLDLIVNDPSGSANYGYGGNTEKRYYTTTNMHYLGFNMEAEFVNNSQFRYVLQMAVNRDYAADTLMGNGAVASCLPVSPLSPLYDSTVAKELKFDIELCARMLDSLDVKDTDNDGWREYLEYSQLKDINIDLIVCSESAGKGDIAKQFASDLAGIGVKVSVRELSWTDYQNALMNGDFDMYYAEVKLAADFDLTSLFAENSSLNYGKIKDENYATYINDFLAADDASRAQAAYNIYSYIAMTTPIIPICFERHEVITHRNVITGMNPTSSNVFFGIENWTITFSDQDKDTENTDGEAQ</sequence>
<feature type="domain" description="Solute-binding protein family 5" evidence="5">
    <location>
        <begin position="96"/>
        <end position="423"/>
    </location>
</feature>
<comment type="caution">
    <text evidence="6">The sequence shown here is derived from an EMBL/GenBank/DDBJ whole genome shotgun (WGS) entry which is preliminary data.</text>
</comment>
<dbReference type="PROSITE" id="PS51257">
    <property type="entry name" value="PROKAR_LIPOPROTEIN"/>
    <property type="match status" value="1"/>
</dbReference>
<evidence type="ECO:0000256" key="2">
    <source>
        <dbReference type="ARBA" id="ARBA00022448"/>
    </source>
</evidence>
<comment type="similarity">
    <text evidence="1">Belongs to the bacterial solute-binding protein 5 family.</text>
</comment>
<dbReference type="GO" id="GO:1904680">
    <property type="term" value="F:peptide transmembrane transporter activity"/>
    <property type="evidence" value="ECO:0007669"/>
    <property type="project" value="TreeGrafter"/>
</dbReference>
<dbReference type="CDD" id="cd00995">
    <property type="entry name" value="PBP2_NikA_DppA_OppA_like"/>
    <property type="match status" value="1"/>
</dbReference>
<dbReference type="GO" id="GO:0042597">
    <property type="term" value="C:periplasmic space"/>
    <property type="evidence" value="ECO:0007669"/>
    <property type="project" value="UniProtKB-ARBA"/>
</dbReference>
<dbReference type="Pfam" id="PF00496">
    <property type="entry name" value="SBP_bac_5"/>
    <property type="match status" value="1"/>
</dbReference>
<dbReference type="GO" id="GO:0043190">
    <property type="term" value="C:ATP-binding cassette (ABC) transporter complex"/>
    <property type="evidence" value="ECO:0007669"/>
    <property type="project" value="InterPro"/>
</dbReference>
<dbReference type="InterPro" id="IPR000914">
    <property type="entry name" value="SBP_5_dom"/>
</dbReference>
<feature type="chain" id="PRO_5038744808" evidence="4">
    <location>
        <begin position="25"/>
        <end position="538"/>
    </location>
</feature>
<evidence type="ECO:0000313" key="6">
    <source>
        <dbReference type="EMBL" id="HIR55589.1"/>
    </source>
</evidence>
<dbReference type="PIRSF" id="PIRSF002741">
    <property type="entry name" value="MppA"/>
    <property type="match status" value="1"/>
</dbReference>
<keyword evidence="3 4" id="KW-0732">Signal</keyword>
<keyword evidence="2" id="KW-0813">Transport</keyword>
<dbReference type="SUPFAM" id="SSF53850">
    <property type="entry name" value="Periplasmic binding protein-like II"/>
    <property type="match status" value="1"/>
</dbReference>
<reference evidence="6" key="1">
    <citation type="submission" date="2020-10" db="EMBL/GenBank/DDBJ databases">
        <authorList>
            <person name="Gilroy R."/>
        </authorList>
    </citation>
    <scope>NUCLEOTIDE SEQUENCE</scope>
    <source>
        <strain evidence="6">ChiGjej3B3-7149</strain>
    </source>
</reference>
<name>A0A9D1DMG6_9FIRM</name>
<dbReference type="Gene3D" id="3.10.105.10">
    <property type="entry name" value="Dipeptide-binding Protein, Domain 3"/>
    <property type="match status" value="1"/>
</dbReference>